<dbReference type="Proteomes" id="UP000887458">
    <property type="component" value="Unassembled WGS sequence"/>
</dbReference>
<protein>
    <recommendedName>
        <fullName evidence="4">Transmembrane protein</fullName>
    </recommendedName>
</protein>
<organism evidence="2 3">
    <name type="scientific">Dermatophagoides pteronyssinus</name>
    <name type="common">European house dust mite</name>
    <dbReference type="NCBI Taxonomy" id="6956"/>
    <lineage>
        <taxon>Eukaryota</taxon>
        <taxon>Metazoa</taxon>
        <taxon>Ecdysozoa</taxon>
        <taxon>Arthropoda</taxon>
        <taxon>Chelicerata</taxon>
        <taxon>Arachnida</taxon>
        <taxon>Acari</taxon>
        <taxon>Acariformes</taxon>
        <taxon>Sarcoptiformes</taxon>
        <taxon>Astigmata</taxon>
        <taxon>Psoroptidia</taxon>
        <taxon>Analgoidea</taxon>
        <taxon>Pyroglyphidae</taxon>
        <taxon>Dermatophagoidinae</taxon>
        <taxon>Dermatophagoides</taxon>
    </lineage>
</organism>
<evidence type="ECO:0008006" key="4">
    <source>
        <dbReference type="Google" id="ProtNLM"/>
    </source>
</evidence>
<sequence>MITMNWHVLDNGGPLEGNGGFCGGGGVEPFVIAFVVSTVVSVVVVASSKSDSAKSLVVRS</sequence>
<evidence type="ECO:0000313" key="3">
    <source>
        <dbReference type="Proteomes" id="UP000887458"/>
    </source>
</evidence>
<proteinExistence type="predicted"/>
<gene>
    <name evidence="2" type="ORF">DERP_003799</name>
</gene>
<keyword evidence="3" id="KW-1185">Reference proteome</keyword>
<keyword evidence="1" id="KW-1133">Transmembrane helix</keyword>
<comment type="caution">
    <text evidence="2">The sequence shown here is derived from an EMBL/GenBank/DDBJ whole genome shotgun (WGS) entry which is preliminary data.</text>
</comment>
<keyword evidence="1" id="KW-0472">Membrane</keyword>
<reference evidence="2 3" key="2">
    <citation type="journal article" date="2022" name="Mol. Biol. Evol.">
        <title>Comparative Genomics Reveals Insights into the Divergent Evolution of Astigmatic Mites and Household Pest Adaptations.</title>
        <authorList>
            <person name="Xiong Q."/>
            <person name="Wan A.T."/>
            <person name="Liu X."/>
            <person name="Fung C.S."/>
            <person name="Xiao X."/>
            <person name="Malainual N."/>
            <person name="Hou J."/>
            <person name="Wang L."/>
            <person name="Wang M."/>
            <person name="Yang K.Y."/>
            <person name="Cui Y."/>
            <person name="Leung E.L."/>
            <person name="Nong W."/>
            <person name="Shin S.K."/>
            <person name="Au S.W."/>
            <person name="Jeong K.Y."/>
            <person name="Chew F.T."/>
            <person name="Hui J.H."/>
            <person name="Leung T.F."/>
            <person name="Tungtrongchitr A."/>
            <person name="Zhong N."/>
            <person name="Liu Z."/>
            <person name="Tsui S.K."/>
        </authorList>
    </citation>
    <scope>NUCLEOTIDE SEQUENCE [LARGE SCALE GENOMIC DNA]</scope>
    <source>
        <strain evidence="2">Derp</strain>
    </source>
</reference>
<evidence type="ECO:0000256" key="1">
    <source>
        <dbReference type="SAM" id="Phobius"/>
    </source>
</evidence>
<dbReference type="EMBL" id="NJHN03000032">
    <property type="protein sequence ID" value="KAH9423518.1"/>
    <property type="molecule type" value="Genomic_DNA"/>
</dbReference>
<name>A0ABQ8JLM4_DERPT</name>
<feature type="transmembrane region" description="Helical" evidence="1">
    <location>
        <begin position="30"/>
        <end position="47"/>
    </location>
</feature>
<evidence type="ECO:0000313" key="2">
    <source>
        <dbReference type="EMBL" id="KAH9423518.1"/>
    </source>
</evidence>
<reference evidence="2 3" key="1">
    <citation type="journal article" date="2018" name="J. Allergy Clin. Immunol.">
        <title>High-quality assembly of Dermatophagoides pteronyssinus genome and transcriptome reveals a wide range of novel allergens.</title>
        <authorList>
            <person name="Liu X.Y."/>
            <person name="Yang K.Y."/>
            <person name="Wang M.Q."/>
            <person name="Kwok J.S."/>
            <person name="Zeng X."/>
            <person name="Yang Z."/>
            <person name="Xiao X.J."/>
            <person name="Lau C.P."/>
            <person name="Li Y."/>
            <person name="Huang Z.M."/>
            <person name="Ba J.G."/>
            <person name="Yim A.K."/>
            <person name="Ouyang C.Y."/>
            <person name="Ngai S.M."/>
            <person name="Chan T.F."/>
            <person name="Leung E.L."/>
            <person name="Liu L."/>
            <person name="Liu Z.G."/>
            <person name="Tsui S.K."/>
        </authorList>
    </citation>
    <scope>NUCLEOTIDE SEQUENCE [LARGE SCALE GENOMIC DNA]</scope>
    <source>
        <strain evidence="2">Derp</strain>
    </source>
</reference>
<keyword evidence="1" id="KW-0812">Transmembrane</keyword>
<accession>A0ABQ8JLM4</accession>